<gene>
    <name evidence="2" type="ORF">Slin15195_G126710</name>
</gene>
<protein>
    <submittedName>
        <fullName evidence="2">Uncharacterized protein</fullName>
    </submittedName>
</protein>
<sequence>MGARGDKTIKEADIAKMNADSVLRSRAEEEEDALKKNLRQLKEESQAMKEKLLLAIALSQVVCEATAAQQISFQGAHFLTKRKGAEAQSSINAAKEVIELSASQEALKQMDATASSLWKWTVTASRA</sequence>
<dbReference type="Proteomes" id="UP001056384">
    <property type="component" value="Chromosome 12"/>
</dbReference>
<keyword evidence="1" id="KW-0175">Coiled coil</keyword>
<organism evidence="2 3">
    <name type="scientific">Septoria linicola</name>
    <dbReference type="NCBI Taxonomy" id="215465"/>
    <lineage>
        <taxon>Eukaryota</taxon>
        <taxon>Fungi</taxon>
        <taxon>Dikarya</taxon>
        <taxon>Ascomycota</taxon>
        <taxon>Pezizomycotina</taxon>
        <taxon>Dothideomycetes</taxon>
        <taxon>Dothideomycetidae</taxon>
        <taxon>Mycosphaerellales</taxon>
        <taxon>Mycosphaerellaceae</taxon>
        <taxon>Septoria</taxon>
    </lineage>
</organism>
<reference evidence="2" key="1">
    <citation type="submission" date="2022-06" db="EMBL/GenBank/DDBJ databases">
        <title>Complete genome sequences of two strains of the flax pathogen Septoria linicola.</title>
        <authorList>
            <person name="Lapalu N."/>
            <person name="Simon A."/>
            <person name="Demenou B."/>
            <person name="Paumier D."/>
            <person name="Guillot M.-P."/>
            <person name="Gout L."/>
            <person name="Valade R."/>
        </authorList>
    </citation>
    <scope>NUCLEOTIDE SEQUENCE</scope>
    <source>
        <strain evidence="2">SE15195</strain>
    </source>
</reference>
<name>A0A9Q9B8P6_9PEZI</name>
<dbReference type="EMBL" id="CP099429">
    <property type="protein sequence ID" value="USW59352.1"/>
    <property type="molecule type" value="Genomic_DNA"/>
</dbReference>
<evidence type="ECO:0000313" key="2">
    <source>
        <dbReference type="EMBL" id="USW59352.1"/>
    </source>
</evidence>
<accession>A0A9Q9B8P6</accession>
<proteinExistence type="predicted"/>
<evidence type="ECO:0000313" key="3">
    <source>
        <dbReference type="Proteomes" id="UP001056384"/>
    </source>
</evidence>
<evidence type="ECO:0000256" key="1">
    <source>
        <dbReference type="SAM" id="Coils"/>
    </source>
</evidence>
<dbReference type="AlphaFoldDB" id="A0A9Q9B8P6"/>
<keyword evidence="3" id="KW-1185">Reference proteome</keyword>
<feature type="coiled-coil region" evidence="1">
    <location>
        <begin position="24"/>
        <end position="55"/>
    </location>
</feature>